<dbReference type="SMART" id="SM00831">
    <property type="entry name" value="Cation_ATPase_N"/>
    <property type="match status" value="1"/>
</dbReference>
<dbReference type="InterPro" id="IPR004014">
    <property type="entry name" value="ATPase_P-typ_cation-transptr_N"/>
</dbReference>
<keyword evidence="1" id="KW-0812">Transmembrane</keyword>
<keyword evidence="1" id="KW-0472">Membrane</keyword>
<dbReference type="PANTHER" id="PTHR42861">
    <property type="entry name" value="CALCIUM-TRANSPORTING ATPASE"/>
    <property type="match status" value="1"/>
</dbReference>
<dbReference type="PATRIC" id="fig|1538.10.peg.3274"/>
<feature type="transmembrane region" description="Helical" evidence="1">
    <location>
        <begin position="50"/>
        <end position="73"/>
    </location>
</feature>
<evidence type="ECO:0000313" key="4">
    <source>
        <dbReference type="Proteomes" id="UP000077407"/>
    </source>
</evidence>
<keyword evidence="3" id="KW-0378">Hydrolase</keyword>
<reference evidence="3 4" key="1">
    <citation type="journal article" date="2015" name="Biotechnol. Bioeng.">
        <title>Genome sequence and phenotypic characterization of Caulobacter segnis.</title>
        <authorList>
            <person name="Patel S."/>
            <person name="Fletcher B."/>
            <person name="Scott D.C."/>
            <person name="Ely B."/>
        </authorList>
    </citation>
    <scope>NUCLEOTIDE SEQUENCE [LARGE SCALE GENOMIC DNA]</scope>
    <source>
        <strain evidence="3 4">ERI-2</strain>
    </source>
</reference>
<dbReference type="GO" id="GO:0016787">
    <property type="term" value="F:hydrolase activity"/>
    <property type="evidence" value="ECO:0007669"/>
    <property type="project" value="UniProtKB-KW"/>
</dbReference>
<evidence type="ECO:0000256" key="1">
    <source>
        <dbReference type="SAM" id="Phobius"/>
    </source>
</evidence>
<feature type="transmembrane region" description="Helical" evidence="1">
    <location>
        <begin position="79"/>
        <end position="95"/>
    </location>
</feature>
<dbReference type="InterPro" id="IPR023298">
    <property type="entry name" value="ATPase_P-typ_TM_dom_sf"/>
</dbReference>
<dbReference type="AlphaFoldDB" id="A0A168LMH7"/>
<proteinExistence type="predicted"/>
<dbReference type="Proteomes" id="UP000077407">
    <property type="component" value="Unassembled WGS sequence"/>
</dbReference>
<accession>A0A168LMH7</accession>
<dbReference type="Gene3D" id="2.70.150.10">
    <property type="entry name" value="Calcium-transporting ATPase, cytoplasmic transduction domain A"/>
    <property type="match status" value="1"/>
</dbReference>
<gene>
    <name evidence="3" type="ORF">WY13_03218</name>
</gene>
<dbReference type="EC" id="3.6.3.8" evidence="3"/>
<organism evidence="3 4">
    <name type="scientific">Clostridium ljungdahlii</name>
    <dbReference type="NCBI Taxonomy" id="1538"/>
    <lineage>
        <taxon>Bacteria</taxon>
        <taxon>Bacillati</taxon>
        <taxon>Bacillota</taxon>
        <taxon>Clostridia</taxon>
        <taxon>Eubacteriales</taxon>
        <taxon>Clostridiaceae</taxon>
        <taxon>Clostridium</taxon>
    </lineage>
</organism>
<keyword evidence="1" id="KW-1133">Transmembrane helix</keyword>
<name>A0A168LMH7_9CLOT</name>
<protein>
    <submittedName>
        <fullName evidence="3">Calcium-transporting ATPase 1</fullName>
        <ecNumber evidence="3">3.6.3.8</ecNumber>
    </submittedName>
</protein>
<feature type="domain" description="Cation-transporting P-type ATPase N-terminal" evidence="2">
    <location>
        <begin position="1"/>
        <end position="75"/>
    </location>
</feature>
<dbReference type="Gene3D" id="1.20.1110.10">
    <property type="entry name" value="Calcium-transporting ATPase, transmembrane domain"/>
    <property type="match status" value="1"/>
</dbReference>
<dbReference type="SUPFAM" id="SSF81665">
    <property type="entry name" value="Calcium ATPase, transmembrane domain M"/>
    <property type="match status" value="1"/>
</dbReference>
<comment type="caution">
    <text evidence="3">The sequence shown here is derived from an EMBL/GenBank/DDBJ whole genome shotgun (WGS) entry which is preliminary data.</text>
</comment>
<sequence>MWYKKSIEEITRELGTDVINGLTSEEASVRIKKYGENKLIEKKKKSILKLLFEQINDVLIYILLAAAVVSAALGEISDAIIIMVVVVLNAVIGLIQESKAEKALDSLKNFQCLKHWLKEMEKL</sequence>
<evidence type="ECO:0000259" key="2">
    <source>
        <dbReference type="SMART" id="SM00831"/>
    </source>
</evidence>
<evidence type="ECO:0000313" key="3">
    <source>
        <dbReference type="EMBL" id="OAA83433.1"/>
    </source>
</evidence>
<dbReference type="EMBL" id="LITT01000058">
    <property type="protein sequence ID" value="OAA83433.1"/>
    <property type="molecule type" value="Genomic_DNA"/>
</dbReference>
<dbReference type="Pfam" id="PF00690">
    <property type="entry name" value="Cation_ATPase_N"/>
    <property type="match status" value="1"/>
</dbReference>